<dbReference type="EMBL" id="JAACJS010000015">
    <property type="protein sequence ID" value="NCI51996.1"/>
    <property type="molecule type" value="Genomic_DNA"/>
</dbReference>
<keyword evidence="4" id="KW-1185">Reference proteome</keyword>
<dbReference type="PANTHER" id="PTHR14969">
    <property type="entry name" value="SPHINGOSINE-1-PHOSPHATE PHOSPHOHYDROLASE"/>
    <property type="match status" value="1"/>
</dbReference>
<dbReference type="SMART" id="SM00014">
    <property type="entry name" value="acidPPc"/>
    <property type="match status" value="1"/>
</dbReference>
<dbReference type="InterPro" id="IPR000326">
    <property type="entry name" value="PAP2/HPO"/>
</dbReference>
<dbReference type="InterPro" id="IPR036938">
    <property type="entry name" value="PAP2/HPO_sf"/>
</dbReference>
<dbReference type="SUPFAM" id="SSF48317">
    <property type="entry name" value="Acid phosphatase/Vanadium-dependent haloperoxidase"/>
    <property type="match status" value="1"/>
</dbReference>
<dbReference type="PANTHER" id="PTHR14969:SF13">
    <property type="entry name" value="AT30094P"/>
    <property type="match status" value="1"/>
</dbReference>
<dbReference type="RefSeq" id="WP_161820256.1">
    <property type="nucleotide sequence ID" value="NZ_JAACJS010000015.1"/>
</dbReference>
<feature type="transmembrane region" description="Helical" evidence="1">
    <location>
        <begin position="47"/>
        <end position="65"/>
    </location>
</feature>
<sequence>MAIPQIRLLFVLLFIFCTATCISQNLDINILKGINPDVPNSGVWRGFSSSVSPVIIGLPVGMYLVSQLKRNQNGKVKALHIAGGILTSMLITQATKYTVNRDRPFITYPLDVHPFDNSETGLSFPSQHTSFAFATAMTLSMHYKKWYVIVPAFAWAAGVGYSRLYLGQHYPSDVVAGAALGTGSAILSEWLCKKIWPKSHQSL</sequence>
<name>A0ABX0A4A1_9BACT</name>
<feature type="domain" description="Phosphatidic acid phosphatase type 2/haloperoxidase" evidence="2">
    <location>
        <begin position="77"/>
        <end position="189"/>
    </location>
</feature>
<evidence type="ECO:0000256" key="1">
    <source>
        <dbReference type="SAM" id="Phobius"/>
    </source>
</evidence>
<evidence type="ECO:0000259" key="2">
    <source>
        <dbReference type="SMART" id="SM00014"/>
    </source>
</evidence>
<feature type="transmembrane region" description="Helical" evidence="1">
    <location>
        <begin position="146"/>
        <end position="162"/>
    </location>
</feature>
<evidence type="ECO:0000313" key="3">
    <source>
        <dbReference type="EMBL" id="NCI51996.1"/>
    </source>
</evidence>
<reference evidence="3 4" key="1">
    <citation type="submission" date="2020-01" db="EMBL/GenBank/DDBJ databases">
        <title>Genome analysis.</title>
        <authorList>
            <person name="Wu S."/>
            <person name="Wang G."/>
        </authorList>
    </citation>
    <scope>NUCLEOTIDE SEQUENCE [LARGE SCALE GENOMIC DNA]</scope>
    <source>
        <strain evidence="3 4">SYL130</strain>
    </source>
</reference>
<dbReference type="Gene3D" id="1.20.144.10">
    <property type="entry name" value="Phosphatidic acid phosphatase type 2/haloperoxidase"/>
    <property type="match status" value="1"/>
</dbReference>
<dbReference type="CDD" id="cd01610">
    <property type="entry name" value="PAP2_like"/>
    <property type="match status" value="1"/>
</dbReference>
<keyword evidence="1" id="KW-1133">Transmembrane helix</keyword>
<proteinExistence type="predicted"/>
<gene>
    <name evidence="3" type="ORF">GWC95_18880</name>
</gene>
<accession>A0ABX0A4A1</accession>
<comment type="caution">
    <text evidence="3">The sequence shown here is derived from an EMBL/GenBank/DDBJ whole genome shotgun (WGS) entry which is preliminary data.</text>
</comment>
<evidence type="ECO:0000313" key="4">
    <source>
        <dbReference type="Proteomes" id="UP000753802"/>
    </source>
</evidence>
<protein>
    <submittedName>
        <fullName evidence="3">Phosphatase PAP2 family protein</fullName>
    </submittedName>
</protein>
<dbReference type="Pfam" id="PF01569">
    <property type="entry name" value="PAP2"/>
    <property type="match status" value="1"/>
</dbReference>
<dbReference type="Proteomes" id="UP000753802">
    <property type="component" value="Unassembled WGS sequence"/>
</dbReference>
<organism evidence="3 4">
    <name type="scientific">Sediminibacterium roseum</name>
    <dbReference type="NCBI Taxonomy" id="1978412"/>
    <lineage>
        <taxon>Bacteria</taxon>
        <taxon>Pseudomonadati</taxon>
        <taxon>Bacteroidota</taxon>
        <taxon>Chitinophagia</taxon>
        <taxon>Chitinophagales</taxon>
        <taxon>Chitinophagaceae</taxon>
        <taxon>Sediminibacterium</taxon>
    </lineage>
</organism>
<keyword evidence="1" id="KW-0812">Transmembrane</keyword>
<keyword evidence="1" id="KW-0472">Membrane</keyword>